<evidence type="ECO:0000313" key="2">
    <source>
        <dbReference type="EMBL" id="BBO79064.1"/>
    </source>
</evidence>
<dbReference type="InterPro" id="IPR001466">
    <property type="entry name" value="Beta-lactam-related"/>
</dbReference>
<feature type="domain" description="Beta-lactamase-related" evidence="1">
    <location>
        <begin position="2"/>
        <end position="282"/>
    </location>
</feature>
<sequence>MLFDIGSVGKNYLATLILQLCHEGRLKLDDSISKWLDHYPNIDGGITVRQLLNHTSGVFDFVKHPDSPWQMIYQSTKIWEQKTILNELVSAPYFPPGGGWHYSTTNYILLRMIAEKILQTDISNALKTRYFIPLNLTHTVCIDPLGSAPSKIIIANNWSSAGYVDLAPKPQPWTTTSPHLIYTTSADLARWIHFLFYEKQVLPAEYLGQMTSFHSPAPNDPPLSGYGLGLMYLDAELTEKAFGIGGVRMWGHGGNTFGFKSLVMYLPDLETTIAVLINDDRDQGLETIFIGLLRAVTGHLR</sequence>
<dbReference type="KEGG" id="dwd:DSCW_64810"/>
<organism evidence="2 3">
    <name type="scientific">Desulfosarcina widdelii</name>
    <dbReference type="NCBI Taxonomy" id="947919"/>
    <lineage>
        <taxon>Bacteria</taxon>
        <taxon>Pseudomonadati</taxon>
        <taxon>Thermodesulfobacteriota</taxon>
        <taxon>Desulfobacteria</taxon>
        <taxon>Desulfobacterales</taxon>
        <taxon>Desulfosarcinaceae</taxon>
        <taxon>Desulfosarcina</taxon>
    </lineage>
</organism>
<dbReference type="InterPro" id="IPR012338">
    <property type="entry name" value="Beta-lactam/transpept-like"/>
</dbReference>
<dbReference type="SUPFAM" id="SSF56601">
    <property type="entry name" value="beta-lactamase/transpeptidase-like"/>
    <property type="match status" value="1"/>
</dbReference>
<proteinExistence type="predicted"/>
<accession>A0A5K7ZLB9</accession>
<dbReference type="PANTHER" id="PTHR46825">
    <property type="entry name" value="D-ALANYL-D-ALANINE-CARBOXYPEPTIDASE/ENDOPEPTIDASE AMPH"/>
    <property type="match status" value="1"/>
</dbReference>
<dbReference type="EMBL" id="AP021875">
    <property type="protein sequence ID" value="BBO79064.1"/>
    <property type="molecule type" value="Genomic_DNA"/>
</dbReference>
<dbReference type="PANTHER" id="PTHR46825:SF7">
    <property type="entry name" value="D-ALANYL-D-ALANINE CARBOXYPEPTIDASE"/>
    <property type="match status" value="1"/>
</dbReference>
<keyword evidence="3" id="KW-1185">Reference proteome</keyword>
<protein>
    <recommendedName>
        <fullName evidence="1">Beta-lactamase-related domain-containing protein</fullName>
    </recommendedName>
</protein>
<dbReference type="InterPro" id="IPR050491">
    <property type="entry name" value="AmpC-like"/>
</dbReference>
<evidence type="ECO:0000259" key="1">
    <source>
        <dbReference type="Pfam" id="PF00144"/>
    </source>
</evidence>
<dbReference type="AlphaFoldDB" id="A0A5K7ZLB9"/>
<gene>
    <name evidence="2" type="ORF">DSCW_64810</name>
</gene>
<reference evidence="2 3" key="1">
    <citation type="submission" date="2019-11" db="EMBL/GenBank/DDBJ databases">
        <title>Comparative genomics of hydrocarbon-degrading Desulfosarcina strains.</title>
        <authorList>
            <person name="Watanabe M."/>
            <person name="Kojima H."/>
            <person name="Fukui M."/>
        </authorList>
    </citation>
    <scope>NUCLEOTIDE SEQUENCE [LARGE SCALE GENOMIC DNA]</scope>
    <source>
        <strain evidence="2 3">PP31</strain>
    </source>
</reference>
<dbReference type="Pfam" id="PF00144">
    <property type="entry name" value="Beta-lactamase"/>
    <property type="match status" value="1"/>
</dbReference>
<dbReference type="Gene3D" id="3.40.710.10">
    <property type="entry name" value="DD-peptidase/beta-lactamase superfamily"/>
    <property type="match status" value="1"/>
</dbReference>
<name>A0A5K7ZLB9_9BACT</name>
<evidence type="ECO:0000313" key="3">
    <source>
        <dbReference type="Proteomes" id="UP000427769"/>
    </source>
</evidence>
<dbReference type="Proteomes" id="UP000427769">
    <property type="component" value="Chromosome"/>
</dbReference>